<sequence length="237" mass="26642">MITFAFGAEAWPKSLTVPDVERHKSLLIQEAMYARLTQPAMVFRTLSRGALYWERWLLEKDPGRCDEERVLSGLELARDAGDWKEAELLLAHCEASPDLGGRPFLEAWSVIVRDRLQEQVDNEQRLEIAFQKFRGAKNVPDEAARAELARDVMARASEIGQVGSPVPVNALLVRISAAQGWNEEAEGFYAALLVCRPLWIPYIVQLSELQAKTDLKRAFSTIETAKSLLGADFWLAT</sequence>
<organism evidence="1 2">
    <name type="scientific">Polyangium fumosum</name>
    <dbReference type="NCBI Taxonomy" id="889272"/>
    <lineage>
        <taxon>Bacteria</taxon>
        <taxon>Pseudomonadati</taxon>
        <taxon>Myxococcota</taxon>
        <taxon>Polyangia</taxon>
        <taxon>Polyangiales</taxon>
        <taxon>Polyangiaceae</taxon>
        <taxon>Polyangium</taxon>
    </lineage>
</organism>
<keyword evidence="2" id="KW-1185">Reference proteome</keyword>
<evidence type="ECO:0000313" key="1">
    <source>
        <dbReference type="EMBL" id="TKD04520.1"/>
    </source>
</evidence>
<dbReference type="Proteomes" id="UP000309215">
    <property type="component" value="Unassembled WGS sequence"/>
</dbReference>
<protein>
    <submittedName>
        <fullName evidence="1">Uncharacterized protein</fullName>
    </submittedName>
</protein>
<evidence type="ECO:0000313" key="2">
    <source>
        <dbReference type="Proteomes" id="UP000309215"/>
    </source>
</evidence>
<accession>A0A4U1J966</accession>
<proteinExistence type="predicted"/>
<dbReference type="AlphaFoldDB" id="A0A4U1J966"/>
<dbReference type="EMBL" id="SSMQ01000024">
    <property type="protein sequence ID" value="TKD04520.1"/>
    <property type="molecule type" value="Genomic_DNA"/>
</dbReference>
<comment type="caution">
    <text evidence="1">The sequence shown here is derived from an EMBL/GenBank/DDBJ whole genome shotgun (WGS) entry which is preliminary data.</text>
</comment>
<gene>
    <name evidence="1" type="ORF">E8A74_23225</name>
</gene>
<name>A0A4U1J966_9BACT</name>
<dbReference type="RefSeq" id="WP_136931245.1">
    <property type="nucleotide sequence ID" value="NZ_SSMQ01000024.1"/>
</dbReference>
<reference evidence="1 2" key="1">
    <citation type="submission" date="2019-04" db="EMBL/GenBank/DDBJ databases">
        <authorList>
            <person name="Li Y."/>
            <person name="Wang J."/>
        </authorList>
    </citation>
    <scope>NUCLEOTIDE SEQUENCE [LARGE SCALE GENOMIC DNA]</scope>
    <source>
        <strain evidence="1 2">DSM 14668</strain>
    </source>
</reference>
<dbReference type="OrthoDB" id="5498008at2"/>